<accession>Q6IKX3</accession>
<name>Q6IKX3_DROME</name>
<evidence type="ECO:0000313" key="1">
    <source>
        <dbReference type="EMBL" id="DAA03086.1"/>
    </source>
</evidence>
<gene>
    <name evidence="1" type="ORF">HDC11204</name>
</gene>
<dbReference type="EMBL" id="BK002243">
    <property type="protein sequence ID" value="DAA03086.1"/>
    <property type="molecule type" value="Genomic_DNA"/>
</dbReference>
<organism evidence="1">
    <name type="scientific">Drosophila melanogaster</name>
    <name type="common">Fruit fly</name>
    <dbReference type="NCBI Taxonomy" id="7227"/>
    <lineage>
        <taxon>Eukaryota</taxon>
        <taxon>Metazoa</taxon>
        <taxon>Ecdysozoa</taxon>
        <taxon>Arthropoda</taxon>
        <taxon>Hexapoda</taxon>
        <taxon>Insecta</taxon>
        <taxon>Pterygota</taxon>
        <taxon>Neoptera</taxon>
        <taxon>Endopterygota</taxon>
        <taxon>Diptera</taxon>
        <taxon>Brachycera</taxon>
        <taxon>Muscomorpha</taxon>
        <taxon>Ephydroidea</taxon>
        <taxon>Drosophilidae</taxon>
        <taxon>Drosophila</taxon>
        <taxon>Sophophora</taxon>
    </lineage>
</organism>
<proteinExistence type="predicted"/>
<protein>
    <submittedName>
        <fullName evidence="1">HDC11204</fullName>
    </submittedName>
</protein>
<reference evidence="1" key="1">
    <citation type="journal article" date="2003" name="Genome Biol.">
        <title>An integrated gene annotation and transcriptional profiling approach towards the full gene content of the Drosophila genome.</title>
        <authorList>
            <person name="Hild M."/>
            <person name="Beckmann B."/>
            <person name="Haas S.A."/>
            <person name="Koch B."/>
            <person name="Solovyev V."/>
            <person name="Busold C."/>
            <person name="Fellenberg K."/>
            <person name="Boutros M."/>
            <person name="Vingron M."/>
            <person name="Sauer F."/>
            <person name="Hoheisel J.D."/>
            <person name="Paro R."/>
        </authorList>
    </citation>
    <scope>NUCLEOTIDE SEQUENCE</scope>
</reference>
<sequence length="121" mass="13856">MEYDFSQLIARNACPEWPRSVFLFSGFAEWVIQFTSPRFLNWNRSDWQVETRGARNLALTEHLEFDDGSFSAFPMAALCEKVAGQRQQMGNKMARPTRCIWEDGMAGGHDFNLPELQSGAM</sequence>
<dbReference type="AlphaFoldDB" id="Q6IKX3"/>